<sequence>MAAQERLHQHQAFPPSPPPSPPRRRHKKAQDRFLELENTLTASPSPTSSLENEEDENQTYLEKIILTPILMISFLLSLFLINRSDRARRTNSHPTSQKSSLLSYFFPSTYLDPEPYQDPTSTTWTLEKPSAPHPSLSNAQHGAQLGRESRTQSWHLHKKIRKVARLEISDAFEMRGRVIAAMIAVMLVLVLSACMGLRWVVRKVVG</sequence>
<proteinExistence type="predicted"/>
<feature type="region of interest" description="Disordered" evidence="1">
    <location>
        <begin position="128"/>
        <end position="151"/>
    </location>
</feature>
<protein>
    <submittedName>
        <fullName evidence="3">Uncharacterized protein</fullName>
    </submittedName>
</protein>
<keyword evidence="4" id="KW-1185">Reference proteome</keyword>
<dbReference type="AlphaFoldDB" id="A0A9P4N129"/>
<name>A0A9P4N129_9PLEO</name>
<evidence type="ECO:0000256" key="1">
    <source>
        <dbReference type="SAM" id="MobiDB-lite"/>
    </source>
</evidence>
<evidence type="ECO:0000313" key="3">
    <source>
        <dbReference type="EMBL" id="KAF2265590.1"/>
    </source>
</evidence>
<feature type="transmembrane region" description="Helical" evidence="2">
    <location>
        <begin position="64"/>
        <end position="81"/>
    </location>
</feature>
<accession>A0A9P4N129</accession>
<feature type="transmembrane region" description="Helical" evidence="2">
    <location>
        <begin position="178"/>
        <end position="201"/>
    </location>
</feature>
<dbReference type="Proteomes" id="UP000800093">
    <property type="component" value="Unassembled WGS sequence"/>
</dbReference>
<keyword evidence="2" id="KW-0472">Membrane</keyword>
<comment type="caution">
    <text evidence="3">The sequence shown here is derived from an EMBL/GenBank/DDBJ whole genome shotgun (WGS) entry which is preliminary data.</text>
</comment>
<organism evidence="3 4">
    <name type="scientific">Lojkania enalia</name>
    <dbReference type="NCBI Taxonomy" id="147567"/>
    <lineage>
        <taxon>Eukaryota</taxon>
        <taxon>Fungi</taxon>
        <taxon>Dikarya</taxon>
        <taxon>Ascomycota</taxon>
        <taxon>Pezizomycotina</taxon>
        <taxon>Dothideomycetes</taxon>
        <taxon>Pleosporomycetidae</taxon>
        <taxon>Pleosporales</taxon>
        <taxon>Pleosporales incertae sedis</taxon>
        <taxon>Lojkania</taxon>
    </lineage>
</organism>
<keyword evidence="2" id="KW-1133">Transmembrane helix</keyword>
<feature type="region of interest" description="Disordered" evidence="1">
    <location>
        <begin position="1"/>
        <end position="32"/>
    </location>
</feature>
<keyword evidence="2" id="KW-0812">Transmembrane</keyword>
<gene>
    <name evidence="3" type="ORF">CC78DRAFT_579085</name>
</gene>
<evidence type="ECO:0000313" key="4">
    <source>
        <dbReference type="Proteomes" id="UP000800093"/>
    </source>
</evidence>
<reference evidence="4" key="1">
    <citation type="journal article" date="2020" name="Stud. Mycol.">
        <title>101 Dothideomycetes genomes: A test case for predicting lifestyles and emergence of pathogens.</title>
        <authorList>
            <person name="Haridas S."/>
            <person name="Albert R."/>
            <person name="Binder M."/>
            <person name="Bloem J."/>
            <person name="LaButti K."/>
            <person name="Salamov A."/>
            <person name="Andreopoulos B."/>
            <person name="Baker S."/>
            <person name="Barry K."/>
            <person name="Bills G."/>
            <person name="Bluhm B."/>
            <person name="Cannon C."/>
            <person name="Castanera R."/>
            <person name="Culley D."/>
            <person name="Daum C."/>
            <person name="Ezra D."/>
            <person name="Gonzalez J."/>
            <person name="Henrissat B."/>
            <person name="Kuo A."/>
            <person name="Liang C."/>
            <person name="Lipzen A."/>
            <person name="Lutzoni F."/>
            <person name="Magnuson J."/>
            <person name="Mondo S."/>
            <person name="Nolan M."/>
            <person name="Ohm R."/>
            <person name="Pangilinan J."/>
            <person name="Park H.-J."/>
            <person name="Ramirez L."/>
            <person name="Alfaro M."/>
            <person name="Sun H."/>
            <person name="Tritt A."/>
            <person name="Yoshinaga Y."/>
            <person name="Zwiers L.-H."/>
            <person name="Turgeon B."/>
            <person name="Goodwin S."/>
            <person name="Spatafora J."/>
            <person name="Crous P."/>
            <person name="Grigoriev I."/>
        </authorList>
    </citation>
    <scope>NUCLEOTIDE SEQUENCE [LARGE SCALE GENOMIC DNA]</scope>
    <source>
        <strain evidence="4">CBS 304.66</strain>
    </source>
</reference>
<evidence type="ECO:0000256" key="2">
    <source>
        <dbReference type="SAM" id="Phobius"/>
    </source>
</evidence>
<dbReference type="EMBL" id="ML986604">
    <property type="protein sequence ID" value="KAF2265590.1"/>
    <property type="molecule type" value="Genomic_DNA"/>
</dbReference>
<dbReference type="OrthoDB" id="4156595at2759"/>